<dbReference type="InterPro" id="IPR010325">
    <property type="entry name" value="Rhamnogal_lyase"/>
</dbReference>
<keyword evidence="2" id="KW-1185">Reference proteome</keyword>
<protein>
    <submittedName>
        <fullName evidence="1">Rhamnogalacturonate lyase</fullName>
    </submittedName>
</protein>
<organism evidence="1 2">
    <name type="scientific">Dillenia turbinata</name>
    <dbReference type="NCBI Taxonomy" id="194707"/>
    <lineage>
        <taxon>Eukaryota</taxon>
        <taxon>Viridiplantae</taxon>
        <taxon>Streptophyta</taxon>
        <taxon>Embryophyta</taxon>
        <taxon>Tracheophyta</taxon>
        <taxon>Spermatophyta</taxon>
        <taxon>Magnoliopsida</taxon>
        <taxon>eudicotyledons</taxon>
        <taxon>Gunneridae</taxon>
        <taxon>Pentapetalae</taxon>
        <taxon>Dilleniales</taxon>
        <taxon>Dilleniaceae</taxon>
        <taxon>Dillenia</taxon>
    </lineage>
</organism>
<dbReference type="PANTHER" id="PTHR33499">
    <property type="entry name" value="OS12G0282400 PROTEIN-RELATED"/>
    <property type="match status" value="1"/>
</dbReference>
<keyword evidence="1" id="KW-0456">Lyase</keyword>
<dbReference type="EMBL" id="JBAMMX010000018">
    <property type="protein sequence ID" value="KAK6923244.1"/>
    <property type="molecule type" value="Genomic_DNA"/>
</dbReference>
<reference evidence="1 2" key="1">
    <citation type="submission" date="2023-12" db="EMBL/GenBank/DDBJ databases">
        <title>A high-quality genome assembly for Dillenia turbinata (Dilleniales).</title>
        <authorList>
            <person name="Chanderbali A."/>
        </authorList>
    </citation>
    <scope>NUCLEOTIDE SEQUENCE [LARGE SCALE GENOMIC DNA]</scope>
    <source>
        <strain evidence="1">LSX21</strain>
        <tissue evidence="1">Leaf</tissue>
    </source>
</reference>
<sequence>MKMGTSDLVNISLALTETAGAIVDHRDCQNEDSNENNFDDIVRLVDDICNASNIVSDCQSHDLNLDEENIEEQPNNEAIQFYNLLREAKEKLHPDFSADLLYLAEGPYTTFKEFNGYFAYGYKFHTVEDEAFQEEDYDTSGRAIEPLDSIDEMVPLNRLDIDAESVPYELVKQVEEQEKYYASVNSDEEIDDFNEEEVSESCLSLTMLSREGKRRLRKCPPTLMDHINDSGTLYANDQPENSSNQVSFDSPLKWKEVGKNTPDTPEVKAHKFRSFCFQKMRYLYRKWKSELYGKYKKYSNDEERMQNIPPELEKENWKAMLDIFGSPTFLMDEETGKLPLASSVWLAQHQMTKDGVYDWHDMQSKEIYNENSSNVEDVLIEILGAKSGYVCGKGLGYKPKNKVFAKTLEHLAKILRLATENIHWSRKSGLVMILLVTFVQLVLITEGHRKTPRSSSMDHAQAKLHPVQLTIIDKYVMMDNKILKVTLAKPKGFARGYWDMVCTSGPGVGTFRYIVLSGRSGFYSYAIFEKEGKTPAFFVDQIRLVFKPQMKK</sequence>
<evidence type="ECO:0000313" key="2">
    <source>
        <dbReference type="Proteomes" id="UP001370490"/>
    </source>
</evidence>
<name>A0AAN8UYN8_9MAGN</name>
<dbReference type="PANTHER" id="PTHR33499:SF11">
    <property type="entry name" value="NO APICAL MERISTEM-ASSOCIATED C-TERMINAL DOMAIN-CONTAINING PROTEIN"/>
    <property type="match status" value="1"/>
</dbReference>
<dbReference type="AlphaFoldDB" id="A0AAN8UYN8"/>
<accession>A0AAN8UYN8</accession>
<evidence type="ECO:0000313" key="1">
    <source>
        <dbReference type="EMBL" id="KAK6923244.1"/>
    </source>
</evidence>
<gene>
    <name evidence="1" type="ORF">RJ641_011548</name>
</gene>
<dbReference type="GO" id="GO:0016829">
    <property type="term" value="F:lyase activity"/>
    <property type="evidence" value="ECO:0007669"/>
    <property type="project" value="UniProtKB-KW"/>
</dbReference>
<dbReference type="Proteomes" id="UP001370490">
    <property type="component" value="Unassembled WGS sequence"/>
</dbReference>
<proteinExistence type="predicted"/>
<comment type="caution">
    <text evidence="1">The sequence shown here is derived from an EMBL/GenBank/DDBJ whole genome shotgun (WGS) entry which is preliminary data.</text>
</comment>
<dbReference type="Pfam" id="PF06045">
    <property type="entry name" value="Rhamnogal_lyase"/>
    <property type="match status" value="1"/>
</dbReference>